<dbReference type="InterPro" id="IPR033116">
    <property type="entry name" value="TRYPSIN_SER"/>
</dbReference>
<keyword evidence="5 13" id="KW-0732">Signal</keyword>
<evidence type="ECO:0000256" key="11">
    <source>
        <dbReference type="ARBA" id="ARBA00024195"/>
    </source>
</evidence>
<dbReference type="SMART" id="SM00680">
    <property type="entry name" value="CLIP"/>
    <property type="match status" value="1"/>
</dbReference>
<dbReference type="CDD" id="cd00190">
    <property type="entry name" value="Tryp_SPc"/>
    <property type="match status" value="1"/>
</dbReference>
<dbReference type="SUPFAM" id="SSF50494">
    <property type="entry name" value="Trypsin-like serine proteases"/>
    <property type="match status" value="1"/>
</dbReference>
<dbReference type="PROSITE" id="PS00135">
    <property type="entry name" value="TRYPSIN_SER"/>
    <property type="match status" value="1"/>
</dbReference>
<protein>
    <recommendedName>
        <fullName evidence="13">CLIP domain-containing serine protease</fullName>
        <ecNumber evidence="12">3.4.21.-</ecNumber>
    </recommendedName>
</protein>
<dbReference type="AlphaFoldDB" id="A0A1Q3FID9"/>
<keyword evidence="2 13" id="KW-0964">Secreted</keyword>
<dbReference type="FunFam" id="2.40.10.10:FF:000028">
    <property type="entry name" value="Serine protease easter"/>
    <property type="match status" value="1"/>
</dbReference>
<organism evidence="15">
    <name type="scientific">Culex tarsalis</name>
    <name type="common">Encephalitis mosquito</name>
    <dbReference type="NCBI Taxonomy" id="7177"/>
    <lineage>
        <taxon>Eukaryota</taxon>
        <taxon>Metazoa</taxon>
        <taxon>Ecdysozoa</taxon>
        <taxon>Arthropoda</taxon>
        <taxon>Hexapoda</taxon>
        <taxon>Insecta</taxon>
        <taxon>Pterygota</taxon>
        <taxon>Neoptera</taxon>
        <taxon>Endopterygota</taxon>
        <taxon>Diptera</taxon>
        <taxon>Nematocera</taxon>
        <taxon>Culicoidea</taxon>
        <taxon>Culicidae</taxon>
        <taxon>Culicinae</taxon>
        <taxon>Culicini</taxon>
        <taxon>Culex</taxon>
        <taxon>Culex</taxon>
    </lineage>
</organism>
<keyword evidence="6 12" id="KW-0378">Hydrolase</keyword>
<dbReference type="GO" id="GO:0006508">
    <property type="term" value="P:proteolysis"/>
    <property type="evidence" value="ECO:0007669"/>
    <property type="project" value="UniProtKB-KW"/>
</dbReference>
<dbReference type="PROSITE" id="PS50240">
    <property type="entry name" value="TRYPSIN_DOM"/>
    <property type="match status" value="1"/>
</dbReference>
<evidence type="ECO:0000256" key="12">
    <source>
        <dbReference type="RuleBase" id="RU363034"/>
    </source>
</evidence>
<dbReference type="InterPro" id="IPR038565">
    <property type="entry name" value="CLIP_sf"/>
</dbReference>
<dbReference type="Gene3D" id="3.30.1640.30">
    <property type="match status" value="1"/>
</dbReference>
<feature type="domain" description="Peptidase S1" evidence="14">
    <location>
        <begin position="133"/>
        <end position="396"/>
    </location>
</feature>
<sequence length="397" mass="43208">MHPTASLVIVVLVAFRVIQCSPPTTRPKVAVSCVIPNEVQAGICVPPGDCPAFQRINEIGELSSTGRISFLRELYCDIDADQSGVCCPRNSLLSYRQPTLNESLPRRDRTVFATRFGENDSFQCGDSSMINKVRGGKIAAIDEFPWMAMLLYGPSNAPGCGGALISSSFVITAAHCLVGKNVQDKGNLKFVRLGEYDINRDPDCMVEGNYEDCTDGKQDIKPKRVIPHPEYSSSQFSQHHDLGLIQLERSVSFSDFIRHICLPPMMAGSALTSPGTKYNVCGWGRTNFFRAGLGGDALSPIKLKTTLPYFDHGECQEIYRAKKLSLGSGQLCAGGQKADTCAGDSGSPLMFFDRKEGTWLLTGVVSMGVKECGMEGMPGIYTNVGQYVSWIKKTANV</sequence>
<evidence type="ECO:0000256" key="3">
    <source>
        <dbReference type="ARBA" id="ARBA00022588"/>
    </source>
</evidence>
<dbReference type="PRINTS" id="PR00722">
    <property type="entry name" value="CHYMOTRYPSIN"/>
</dbReference>
<evidence type="ECO:0000256" key="1">
    <source>
        <dbReference type="ARBA" id="ARBA00004613"/>
    </source>
</evidence>
<dbReference type="EMBL" id="GFDL01007726">
    <property type="protein sequence ID" value="JAV27319.1"/>
    <property type="molecule type" value="Transcribed_RNA"/>
</dbReference>
<evidence type="ECO:0000256" key="2">
    <source>
        <dbReference type="ARBA" id="ARBA00022525"/>
    </source>
</evidence>
<dbReference type="InterPro" id="IPR051487">
    <property type="entry name" value="Ser/Thr_Proteases_Immune/Dev"/>
</dbReference>
<dbReference type="Pfam" id="PF00089">
    <property type="entry name" value="Trypsin"/>
    <property type="match status" value="1"/>
</dbReference>
<accession>A0A1Q3FID9</accession>
<keyword evidence="8" id="KW-0391">Immunity</keyword>
<evidence type="ECO:0000256" key="8">
    <source>
        <dbReference type="ARBA" id="ARBA00022859"/>
    </source>
</evidence>
<dbReference type="Pfam" id="PF12032">
    <property type="entry name" value="CLIP"/>
    <property type="match status" value="1"/>
</dbReference>
<keyword evidence="4 12" id="KW-0645">Protease</keyword>
<dbReference type="InterPro" id="IPR018114">
    <property type="entry name" value="TRYPSIN_HIS"/>
</dbReference>
<evidence type="ECO:0000313" key="15">
    <source>
        <dbReference type="EMBL" id="JAV27319.1"/>
    </source>
</evidence>
<evidence type="ECO:0000256" key="5">
    <source>
        <dbReference type="ARBA" id="ARBA00022729"/>
    </source>
</evidence>
<dbReference type="EC" id="3.4.21.-" evidence="12"/>
<keyword evidence="9" id="KW-1015">Disulfide bond</keyword>
<evidence type="ECO:0000256" key="13">
    <source>
        <dbReference type="RuleBase" id="RU366078"/>
    </source>
</evidence>
<evidence type="ECO:0000256" key="7">
    <source>
        <dbReference type="ARBA" id="ARBA00022825"/>
    </source>
</evidence>
<evidence type="ECO:0000256" key="6">
    <source>
        <dbReference type="ARBA" id="ARBA00022801"/>
    </source>
</evidence>
<keyword evidence="10" id="KW-0325">Glycoprotein</keyword>
<dbReference type="InterPro" id="IPR043504">
    <property type="entry name" value="Peptidase_S1_PA_chymotrypsin"/>
</dbReference>
<name>A0A1Q3FID9_CULTA</name>
<comment type="subcellular location">
    <subcellularLocation>
        <location evidence="1 13">Secreted</location>
    </subcellularLocation>
</comment>
<keyword evidence="7 12" id="KW-0720">Serine protease</keyword>
<dbReference type="GO" id="GO:0005576">
    <property type="term" value="C:extracellular region"/>
    <property type="evidence" value="ECO:0007669"/>
    <property type="project" value="UniProtKB-SubCell"/>
</dbReference>
<proteinExistence type="inferred from homology"/>
<dbReference type="InterPro" id="IPR001314">
    <property type="entry name" value="Peptidase_S1A"/>
</dbReference>
<keyword evidence="3" id="KW-0399">Innate immunity</keyword>
<evidence type="ECO:0000256" key="10">
    <source>
        <dbReference type="ARBA" id="ARBA00023180"/>
    </source>
</evidence>
<dbReference type="Gene3D" id="2.40.10.10">
    <property type="entry name" value="Trypsin-like serine proteases"/>
    <property type="match status" value="2"/>
</dbReference>
<reference evidence="15" key="1">
    <citation type="submission" date="2017-01" db="EMBL/GenBank/DDBJ databases">
        <title>A deep insight into the sialotranscriptome of adult male and female Cluex tarsalis mosquitoes.</title>
        <authorList>
            <person name="Ribeiro J.M."/>
            <person name="Moreira F."/>
            <person name="Bernard K.A."/>
            <person name="Calvo E."/>
        </authorList>
    </citation>
    <scope>NUCLEOTIDE SEQUENCE</scope>
    <source>
        <strain evidence="15">Kern County</strain>
        <tissue evidence="15">Salivary glands</tissue>
    </source>
</reference>
<evidence type="ECO:0000256" key="4">
    <source>
        <dbReference type="ARBA" id="ARBA00022670"/>
    </source>
</evidence>
<dbReference type="InterPro" id="IPR001254">
    <property type="entry name" value="Trypsin_dom"/>
</dbReference>
<dbReference type="GO" id="GO:0004252">
    <property type="term" value="F:serine-type endopeptidase activity"/>
    <property type="evidence" value="ECO:0007669"/>
    <property type="project" value="UniProtKB-UniRule"/>
</dbReference>
<comment type="domain">
    <text evidence="13">The clip domain consists of 35-55 residues which are 'knitted' together usually by 3 conserved disulfide bonds forming a clip-like compact structure.</text>
</comment>
<feature type="signal peptide" evidence="13">
    <location>
        <begin position="1"/>
        <end position="20"/>
    </location>
</feature>
<evidence type="ECO:0000256" key="9">
    <source>
        <dbReference type="ARBA" id="ARBA00023157"/>
    </source>
</evidence>
<dbReference type="PANTHER" id="PTHR24256">
    <property type="entry name" value="TRYPTASE-RELATED"/>
    <property type="match status" value="1"/>
</dbReference>
<dbReference type="SMART" id="SM00020">
    <property type="entry name" value="Tryp_SPc"/>
    <property type="match status" value="1"/>
</dbReference>
<dbReference type="PROSITE" id="PS00134">
    <property type="entry name" value="TRYPSIN_HIS"/>
    <property type="match status" value="1"/>
</dbReference>
<comment type="similarity">
    <text evidence="11 13">Belongs to the peptidase S1 family. CLIP subfamily.</text>
</comment>
<dbReference type="InterPro" id="IPR009003">
    <property type="entry name" value="Peptidase_S1_PA"/>
</dbReference>
<evidence type="ECO:0000259" key="14">
    <source>
        <dbReference type="PROSITE" id="PS50240"/>
    </source>
</evidence>
<dbReference type="InterPro" id="IPR022700">
    <property type="entry name" value="CLIP"/>
</dbReference>
<feature type="chain" id="PRO_5023977561" description="CLIP domain-containing serine protease" evidence="13">
    <location>
        <begin position="21"/>
        <end position="397"/>
    </location>
</feature>
<dbReference type="GO" id="GO:0045087">
    <property type="term" value="P:innate immune response"/>
    <property type="evidence" value="ECO:0007669"/>
    <property type="project" value="UniProtKB-KW"/>
</dbReference>